<dbReference type="SMR" id="A0A811KXV6"/>
<comment type="caution">
    <text evidence="2">The sequence shown here is derived from an EMBL/GenBank/DDBJ whole genome shotgun (WGS) entry which is preliminary data.</text>
</comment>
<dbReference type="AlphaFoldDB" id="A0A811KXV6"/>
<evidence type="ECO:0000256" key="1">
    <source>
        <dbReference type="SAM" id="MobiDB-lite"/>
    </source>
</evidence>
<evidence type="ECO:0000313" key="3">
    <source>
        <dbReference type="Proteomes" id="UP000659654"/>
    </source>
</evidence>
<organism evidence="2 3">
    <name type="scientific">Bursaphelenchus xylophilus</name>
    <name type="common">Pinewood nematode worm</name>
    <name type="synonym">Aphelenchoides xylophilus</name>
    <dbReference type="NCBI Taxonomy" id="6326"/>
    <lineage>
        <taxon>Eukaryota</taxon>
        <taxon>Metazoa</taxon>
        <taxon>Ecdysozoa</taxon>
        <taxon>Nematoda</taxon>
        <taxon>Chromadorea</taxon>
        <taxon>Rhabditida</taxon>
        <taxon>Tylenchina</taxon>
        <taxon>Tylenchomorpha</taxon>
        <taxon>Aphelenchoidea</taxon>
        <taxon>Aphelenchoididae</taxon>
        <taxon>Bursaphelenchus</taxon>
    </lineage>
</organism>
<gene>
    <name evidence="2" type="ORF">BXYJ_LOCUS6034</name>
</gene>
<dbReference type="OrthoDB" id="10069524at2759"/>
<protein>
    <submittedName>
        <fullName evidence="2">(pine wood nematode) hypothetical protein</fullName>
    </submittedName>
</protein>
<reference evidence="2" key="1">
    <citation type="submission" date="2020-09" db="EMBL/GenBank/DDBJ databases">
        <authorList>
            <person name="Kikuchi T."/>
        </authorList>
    </citation>
    <scope>NUCLEOTIDE SEQUENCE</scope>
    <source>
        <strain evidence="2">Ka4C1</strain>
    </source>
</reference>
<evidence type="ECO:0000313" key="2">
    <source>
        <dbReference type="EMBL" id="CAD5220149.1"/>
    </source>
</evidence>
<accession>A0A811KXV6</accession>
<dbReference type="EMBL" id="CAJFCV020000003">
    <property type="protein sequence ID" value="CAG9106011.1"/>
    <property type="molecule type" value="Genomic_DNA"/>
</dbReference>
<feature type="compositionally biased region" description="Basic and acidic residues" evidence="1">
    <location>
        <begin position="281"/>
        <end position="290"/>
    </location>
</feature>
<dbReference type="Proteomes" id="UP000659654">
    <property type="component" value="Unassembled WGS sequence"/>
</dbReference>
<name>A0A811KXV6_BURXY</name>
<feature type="region of interest" description="Disordered" evidence="1">
    <location>
        <begin position="1"/>
        <end position="34"/>
    </location>
</feature>
<feature type="compositionally biased region" description="Low complexity" evidence="1">
    <location>
        <begin position="324"/>
        <end position="339"/>
    </location>
</feature>
<feature type="region of interest" description="Disordered" evidence="1">
    <location>
        <begin position="272"/>
        <end position="301"/>
    </location>
</feature>
<sequence length="399" mass="46802">MQQFYLKPPPPSVNGRLSPSEMDDTDSPGSTPTHRITVGHVYDFASELTTTAYDELKELIGKDEARQYLLKFQPAFETLEMLVKRTEKDRDKIGQLERTIEEMEKERQMRAKQMEEREKEMLEFEDHYGKENKNLWEMVEKLKAENRYLQNTMEKLAEETVEEKQKQGYVVLAEEEFDLLRNLKHQNLEQQEKIRDLHEQLKISEGVEKTLRKNVEELIAETERMLRKNKSIESQCRTLWTERNNYVKAQEELEEQNLRLKKTLDQTSRACNDLKNQQDIQQDKEDRNADDYNAPKFSTHDLRSILRENTELKQKLSQFERPESSSGESGTETATETASVARESVADFSDLEDPKGDDEVVYGPINKEPEEKLYPWKYQRKSSGIAKLFSKLFSPSAAR</sequence>
<proteinExistence type="predicted"/>
<dbReference type="EMBL" id="CAJFDI010000003">
    <property type="protein sequence ID" value="CAD5220149.1"/>
    <property type="molecule type" value="Genomic_DNA"/>
</dbReference>
<keyword evidence="3" id="KW-1185">Reference proteome</keyword>
<dbReference type="Proteomes" id="UP000582659">
    <property type="component" value="Unassembled WGS sequence"/>
</dbReference>
<feature type="region of interest" description="Disordered" evidence="1">
    <location>
        <begin position="315"/>
        <end position="366"/>
    </location>
</feature>
<dbReference type="Gene3D" id="1.20.58.1770">
    <property type="match status" value="1"/>
</dbReference>